<gene>
    <name evidence="1" type="ORF">DGAL_LOCUS9451</name>
</gene>
<dbReference type="InterPro" id="IPR036322">
    <property type="entry name" value="WD40_repeat_dom_sf"/>
</dbReference>
<reference evidence="1" key="1">
    <citation type="submission" date="2021-11" db="EMBL/GenBank/DDBJ databases">
        <authorList>
            <person name="Schell T."/>
        </authorList>
    </citation>
    <scope>NUCLEOTIDE SEQUENCE</scope>
    <source>
        <strain evidence="1">M5</strain>
    </source>
</reference>
<dbReference type="InterPro" id="IPR015943">
    <property type="entry name" value="WD40/YVTN_repeat-like_dom_sf"/>
</dbReference>
<evidence type="ECO:0000313" key="1">
    <source>
        <dbReference type="EMBL" id="CAH0106297.1"/>
    </source>
</evidence>
<dbReference type="SUPFAM" id="SSF50978">
    <property type="entry name" value="WD40 repeat-like"/>
    <property type="match status" value="1"/>
</dbReference>
<dbReference type="AlphaFoldDB" id="A0A8J2RPH7"/>
<proteinExistence type="predicted"/>
<dbReference type="Gene3D" id="2.130.10.10">
    <property type="entry name" value="YVTN repeat-like/Quinoprotein amine dehydrogenase"/>
    <property type="match status" value="1"/>
</dbReference>
<evidence type="ECO:0008006" key="3">
    <source>
        <dbReference type="Google" id="ProtNLM"/>
    </source>
</evidence>
<dbReference type="Proteomes" id="UP000789390">
    <property type="component" value="Unassembled WGS sequence"/>
</dbReference>
<organism evidence="1 2">
    <name type="scientific">Daphnia galeata</name>
    <dbReference type="NCBI Taxonomy" id="27404"/>
    <lineage>
        <taxon>Eukaryota</taxon>
        <taxon>Metazoa</taxon>
        <taxon>Ecdysozoa</taxon>
        <taxon>Arthropoda</taxon>
        <taxon>Crustacea</taxon>
        <taxon>Branchiopoda</taxon>
        <taxon>Diplostraca</taxon>
        <taxon>Cladocera</taxon>
        <taxon>Anomopoda</taxon>
        <taxon>Daphniidae</taxon>
        <taxon>Daphnia</taxon>
    </lineage>
</organism>
<comment type="caution">
    <text evidence="1">The sequence shown here is derived from an EMBL/GenBank/DDBJ whole genome shotgun (WGS) entry which is preliminary data.</text>
</comment>
<name>A0A8J2RPH7_9CRUS</name>
<protein>
    <recommendedName>
        <fullName evidence="3">WD repeat-containing protein 55 homolog</fullName>
    </recommendedName>
</protein>
<dbReference type="OrthoDB" id="756370at2759"/>
<sequence>MGIRNTIPLKDDIGAGKGKFSVCQKKESSDSHVAIVHSDAIELMILDKRGNIQQQHVLDINELIVDEPDDIQVRKFETQTQLRQKEDGVQSNTFLWQVLWCDNGDEPLLIIAHTNHLLRVIFDCSTKTWKADINRMLDQQGWISSLASFNGYIYTGSNESLWEICSQDMLSKTKLGKFPTTVTCVNAEYLAAGDEQGGIVLFQGGPNSWSQIQRIQEKSSNCCTSMFILEARGEDVLIAAFSTGNIRAYLLPTMECLSEIAGHIRWITEIFPVRGGFVSAAEDGFLHLWILGKNNDPSWDIRYMASFELKDCMITAAAPFTDRGVLVTAYDRPQLFWVTLVGRVEEEPIGDDEDTLI</sequence>
<dbReference type="EMBL" id="CAKKLH010000223">
    <property type="protein sequence ID" value="CAH0106297.1"/>
    <property type="molecule type" value="Genomic_DNA"/>
</dbReference>
<evidence type="ECO:0000313" key="2">
    <source>
        <dbReference type="Proteomes" id="UP000789390"/>
    </source>
</evidence>
<accession>A0A8J2RPH7</accession>
<keyword evidence="2" id="KW-1185">Reference proteome</keyword>